<organism evidence="1 2">
    <name type="scientific">Solirubrobacter pauli</name>
    <dbReference type="NCBI Taxonomy" id="166793"/>
    <lineage>
        <taxon>Bacteria</taxon>
        <taxon>Bacillati</taxon>
        <taxon>Actinomycetota</taxon>
        <taxon>Thermoleophilia</taxon>
        <taxon>Solirubrobacterales</taxon>
        <taxon>Solirubrobacteraceae</taxon>
        <taxon>Solirubrobacter</taxon>
    </lineage>
</organism>
<reference evidence="1 2" key="1">
    <citation type="submission" date="2018-10" db="EMBL/GenBank/DDBJ databases">
        <title>Genomic Encyclopedia of Archaeal and Bacterial Type Strains, Phase II (KMG-II): from individual species to whole genera.</title>
        <authorList>
            <person name="Goeker M."/>
        </authorList>
    </citation>
    <scope>NUCLEOTIDE SEQUENCE [LARGE SCALE GENOMIC DNA]</scope>
    <source>
        <strain evidence="1 2">DSM 14954</strain>
    </source>
</reference>
<dbReference type="InterPro" id="IPR036520">
    <property type="entry name" value="UPF0759_sf"/>
</dbReference>
<comment type="caution">
    <text evidence="1">The sequence shown here is derived from an EMBL/GenBank/DDBJ whole genome shotgun (WGS) entry which is preliminary data.</text>
</comment>
<dbReference type="SUPFAM" id="SSF117396">
    <property type="entry name" value="TM1631-like"/>
    <property type="match status" value="1"/>
</dbReference>
<keyword evidence="2" id="KW-1185">Reference proteome</keyword>
<dbReference type="OrthoDB" id="9780310at2"/>
<sequence>MDRPVHVGCSGWQYKSWRDVFYPPKLPQRAWLSHYASEFETVEVNSTFYRLARPDAVARWLEDTPADFIFTVKSSRYLTHVRRLTDIEEGVGRYYDAIRPLVGSPKLGPVLWQLPANFKRDEDRLAEACALLPPGRHCWEFRDESWFTEDVFEILRQFGMALVYGDHPERPWQPLELTADWTFVRFHYGRRGRRGNYSESELREWAARLREVRTSAEVFVYFNNDWECFAPRNAKRLRALL</sequence>
<dbReference type="Pfam" id="PF01904">
    <property type="entry name" value="DUF72"/>
    <property type="match status" value="1"/>
</dbReference>
<dbReference type="PANTHER" id="PTHR30348:SF4">
    <property type="entry name" value="DUF72 DOMAIN-CONTAINING PROTEIN"/>
    <property type="match status" value="1"/>
</dbReference>
<evidence type="ECO:0000313" key="1">
    <source>
        <dbReference type="EMBL" id="RKQ91648.1"/>
    </source>
</evidence>
<dbReference type="InterPro" id="IPR002763">
    <property type="entry name" value="DUF72"/>
</dbReference>
<accession>A0A660L9G2</accession>
<dbReference type="PANTHER" id="PTHR30348">
    <property type="entry name" value="UNCHARACTERIZED PROTEIN YECE"/>
    <property type="match status" value="1"/>
</dbReference>
<protein>
    <submittedName>
        <fullName evidence="1">Uncharacterized protein YecE (DUF72 family)</fullName>
    </submittedName>
</protein>
<gene>
    <name evidence="1" type="ORF">C8N24_1473</name>
</gene>
<name>A0A660L9G2_9ACTN</name>
<dbReference type="AlphaFoldDB" id="A0A660L9G2"/>
<proteinExistence type="predicted"/>
<dbReference type="Gene3D" id="3.20.20.410">
    <property type="entry name" value="Protein of unknown function UPF0759"/>
    <property type="match status" value="1"/>
</dbReference>
<evidence type="ECO:0000313" key="2">
    <source>
        <dbReference type="Proteomes" id="UP000278962"/>
    </source>
</evidence>
<dbReference type="Proteomes" id="UP000278962">
    <property type="component" value="Unassembled WGS sequence"/>
</dbReference>
<dbReference type="RefSeq" id="WP_121249421.1">
    <property type="nucleotide sequence ID" value="NZ_RBIL01000001.1"/>
</dbReference>
<dbReference type="EMBL" id="RBIL01000001">
    <property type="protein sequence ID" value="RKQ91648.1"/>
    <property type="molecule type" value="Genomic_DNA"/>
</dbReference>